<feature type="compositionally biased region" description="Basic and acidic residues" evidence="1">
    <location>
        <begin position="68"/>
        <end position="82"/>
    </location>
</feature>
<evidence type="ECO:0000256" key="1">
    <source>
        <dbReference type="SAM" id="MobiDB-lite"/>
    </source>
</evidence>
<evidence type="ECO:0000313" key="3">
    <source>
        <dbReference type="Proteomes" id="UP001370758"/>
    </source>
</evidence>
<dbReference type="EMBL" id="JAVHJL010000008">
    <property type="protein sequence ID" value="KAK6498522.1"/>
    <property type="molecule type" value="Genomic_DNA"/>
</dbReference>
<keyword evidence="3" id="KW-1185">Reference proteome</keyword>
<sequence>MPMPLACSGLELSDREMHPRAGSSNEDALKRKRSNMNNPTKAGIALSEITGNPRKRMPPSPDSSTKNDGSRYKLPEKDFRHY</sequence>
<protein>
    <submittedName>
        <fullName evidence="2">Uncharacterized protein</fullName>
    </submittedName>
</protein>
<feature type="region of interest" description="Disordered" evidence="1">
    <location>
        <begin position="1"/>
        <end position="82"/>
    </location>
</feature>
<dbReference type="Proteomes" id="UP001370758">
    <property type="component" value="Unassembled WGS sequence"/>
</dbReference>
<proteinExistence type="predicted"/>
<organism evidence="2 3">
    <name type="scientific">Arthrobotrys musiformis</name>
    <dbReference type="NCBI Taxonomy" id="47236"/>
    <lineage>
        <taxon>Eukaryota</taxon>
        <taxon>Fungi</taxon>
        <taxon>Dikarya</taxon>
        <taxon>Ascomycota</taxon>
        <taxon>Pezizomycotina</taxon>
        <taxon>Orbiliomycetes</taxon>
        <taxon>Orbiliales</taxon>
        <taxon>Orbiliaceae</taxon>
        <taxon>Arthrobotrys</taxon>
    </lineage>
</organism>
<accession>A0AAV9VYG5</accession>
<comment type="caution">
    <text evidence="2">The sequence shown here is derived from an EMBL/GenBank/DDBJ whole genome shotgun (WGS) entry which is preliminary data.</text>
</comment>
<evidence type="ECO:0000313" key="2">
    <source>
        <dbReference type="EMBL" id="KAK6498522.1"/>
    </source>
</evidence>
<dbReference type="AlphaFoldDB" id="A0AAV9VYG5"/>
<gene>
    <name evidence="2" type="ORF">TWF481_011110</name>
</gene>
<name>A0AAV9VYG5_9PEZI</name>
<reference evidence="2 3" key="1">
    <citation type="submission" date="2023-08" db="EMBL/GenBank/DDBJ databases">
        <authorList>
            <person name="Palmer J.M."/>
        </authorList>
    </citation>
    <scope>NUCLEOTIDE SEQUENCE [LARGE SCALE GENOMIC DNA]</scope>
    <source>
        <strain evidence="2 3">TWF481</strain>
    </source>
</reference>